<reference evidence="3" key="1">
    <citation type="journal article" date="2020" name="mSystems">
        <title>Genome- and Community-Level Interaction Insights into Carbon Utilization and Element Cycling Functions of Hydrothermarchaeota in Hydrothermal Sediment.</title>
        <authorList>
            <person name="Zhou Z."/>
            <person name="Liu Y."/>
            <person name="Xu W."/>
            <person name="Pan J."/>
            <person name="Luo Z.H."/>
            <person name="Li M."/>
        </authorList>
    </citation>
    <scope>NUCLEOTIDE SEQUENCE [LARGE SCALE GENOMIC DNA]</scope>
    <source>
        <strain evidence="3">SpSt-1019</strain>
    </source>
</reference>
<dbReference type="PANTHER" id="PTHR33525:SF4">
    <property type="entry name" value="CYCLIC DI-GMP PHOSPHODIESTERASE CDGJ"/>
    <property type="match status" value="1"/>
</dbReference>
<sequence length="407" mass="46752">MDVVVARQPIFNRYKKAKAYELLFRRSLSSISYDAFDGETSTVELLKASLSVIGLDILTNGLPAFINFTGKLLRDDVPSLLPPDKVVIEVLETSYDEVGISDVVKDLKKKGYKIALDDFLYKTEYDNLIESADYIKVDFLQLNDDEKKEYPKKVGSLKNNLIFLAEKIETYDDFLLAKESGYSLFQGYFFSKPSSVARKNFPVRKQFILNLLEEAYKEDWKPDVLEDMIKKDLSLSLRLLKFMNSVYFGFRNKVNSIKQAIVLLGRNEFLKWLSLIALGELADDKPEELVTLSILRAKMCENIAQILNRKKDELSSFFLTGLFSSIDALLDLPRSEIISELPVNDCVKDALLGVKNIYFDVCELVIFYEKTEIDKFYKLLGKLNLKFDDVIKAYLEAIKWSSQLITF</sequence>
<feature type="domain" description="EAL" evidence="1">
    <location>
        <begin position="1"/>
        <end position="207"/>
    </location>
</feature>
<dbReference type="PIRSF" id="PIRSF003180">
    <property type="entry name" value="DiGMPpdiest_YuxH"/>
    <property type="match status" value="1"/>
</dbReference>
<dbReference type="PROSITE" id="PS50883">
    <property type="entry name" value="EAL"/>
    <property type="match status" value="1"/>
</dbReference>
<dbReference type="InterPro" id="IPR001633">
    <property type="entry name" value="EAL_dom"/>
</dbReference>
<gene>
    <name evidence="3" type="ORF">ENL70_01460</name>
</gene>
<name>A0A7C5KB39_9BACT</name>
<evidence type="ECO:0000259" key="1">
    <source>
        <dbReference type="PROSITE" id="PS50883"/>
    </source>
</evidence>
<comment type="caution">
    <text evidence="3">The sequence shown here is derived from an EMBL/GenBank/DDBJ whole genome shotgun (WGS) entry which is preliminary data.</text>
</comment>
<dbReference type="InterPro" id="IPR035919">
    <property type="entry name" value="EAL_sf"/>
</dbReference>
<dbReference type="InterPro" id="IPR052340">
    <property type="entry name" value="RNase_Y/CdgJ"/>
</dbReference>
<dbReference type="PROSITE" id="PS51833">
    <property type="entry name" value="HDOD"/>
    <property type="match status" value="1"/>
</dbReference>
<feature type="domain" description="HDOD" evidence="2">
    <location>
        <begin position="201"/>
        <end position="389"/>
    </location>
</feature>
<organism evidence="3">
    <name type="scientific">Thermodesulfobium narugense</name>
    <dbReference type="NCBI Taxonomy" id="184064"/>
    <lineage>
        <taxon>Bacteria</taxon>
        <taxon>Pseudomonadati</taxon>
        <taxon>Thermodesulfobiota</taxon>
        <taxon>Thermodesulfobiia</taxon>
        <taxon>Thermodesulfobiales</taxon>
        <taxon>Thermodesulfobiaceae</taxon>
        <taxon>Thermodesulfobium</taxon>
    </lineage>
</organism>
<dbReference type="Pfam" id="PF00563">
    <property type="entry name" value="EAL"/>
    <property type="match status" value="1"/>
</dbReference>
<dbReference type="SUPFAM" id="SSF109604">
    <property type="entry name" value="HD-domain/PDEase-like"/>
    <property type="match status" value="1"/>
</dbReference>
<dbReference type="InterPro" id="IPR014408">
    <property type="entry name" value="dGMP_Pdiesterase_EAL/HD-GYP"/>
</dbReference>
<dbReference type="EMBL" id="DRUY01000050">
    <property type="protein sequence ID" value="HHI65201.1"/>
    <property type="molecule type" value="Genomic_DNA"/>
</dbReference>
<dbReference type="SUPFAM" id="SSF141868">
    <property type="entry name" value="EAL domain-like"/>
    <property type="match status" value="1"/>
</dbReference>
<dbReference type="Pfam" id="PF08668">
    <property type="entry name" value="HDOD"/>
    <property type="match status" value="1"/>
</dbReference>
<accession>A0A7C5KB39</accession>
<dbReference type="InterPro" id="IPR013976">
    <property type="entry name" value="HDOD"/>
</dbReference>
<dbReference type="PANTHER" id="PTHR33525">
    <property type="match status" value="1"/>
</dbReference>
<dbReference type="Gene3D" id="3.20.20.450">
    <property type="entry name" value="EAL domain"/>
    <property type="match status" value="1"/>
</dbReference>
<dbReference type="AlphaFoldDB" id="A0A7C5KB39"/>
<dbReference type="SMART" id="SM00052">
    <property type="entry name" value="EAL"/>
    <property type="match status" value="1"/>
</dbReference>
<evidence type="ECO:0000313" key="3">
    <source>
        <dbReference type="EMBL" id="HHI65201.1"/>
    </source>
</evidence>
<proteinExistence type="predicted"/>
<dbReference type="Gene3D" id="1.10.3210.10">
    <property type="entry name" value="Hypothetical protein af1432"/>
    <property type="match status" value="1"/>
</dbReference>
<evidence type="ECO:0000259" key="2">
    <source>
        <dbReference type="PROSITE" id="PS51833"/>
    </source>
</evidence>
<protein>
    <submittedName>
        <fullName evidence="3">HDOD domain-containing protein</fullName>
    </submittedName>
</protein>